<comment type="caution">
    <text evidence="1">The sequence shown here is derived from an EMBL/GenBank/DDBJ whole genome shotgun (WGS) entry which is preliminary data.</text>
</comment>
<dbReference type="Proteomes" id="UP000054404">
    <property type="component" value="Unassembled WGS sequence"/>
</dbReference>
<gene>
    <name evidence="1" type="ORF">AQZ59_01774</name>
</gene>
<evidence type="ECO:0000313" key="1">
    <source>
        <dbReference type="EMBL" id="KTF03363.1"/>
    </source>
</evidence>
<name>A0A0W1KI21_9ACTO</name>
<protein>
    <submittedName>
        <fullName evidence="1">Uncharacterized protein</fullName>
    </submittedName>
</protein>
<keyword evidence="2" id="KW-1185">Reference proteome</keyword>
<dbReference type="AlphaFoldDB" id="A0A0W1KI21"/>
<dbReference type="EMBL" id="LNIZ01000013">
    <property type="protein sequence ID" value="KTF03363.1"/>
    <property type="molecule type" value="Genomic_DNA"/>
</dbReference>
<accession>A0A0W1KI21</accession>
<reference evidence="1 2" key="1">
    <citation type="submission" date="2015-11" db="EMBL/GenBank/DDBJ databases">
        <title>Draft Genome Sequence of the Type Strain Trueperella bernardiae LCDC 89-0504T, Isolated from Blood Culture.</title>
        <authorList>
            <person name="Bernier A.-M."/>
            <person name="Bernard K."/>
        </authorList>
    </citation>
    <scope>NUCLEOTIDE SEQUENCE [LARGE SCALE GENOMIC DNA]</scope>
    <source>
        <strain evidence="1 2">LCDC 89-0504</strain>
    </source>
</reference>
<dbReference type="STRING" id="59561.AQZ59_01774"/>
<dbReference type="PATRIC" id="fig|59561.3.peg.1761"/>
<organism evidence="1 2">
    <name type="scientific">Trueperella bernardiae</name>
    <dbReference type="NCBI Taxonomy" id="59561"/>
    <lineage>
        <taxon>Bacteria</taxon>
        <taxon>Bacillati</taxon>
        <taxon>Actinomycetota</taxon>
        <taxon>Actinomycetes</taxon>
        <taxon>Actinomycetales</taxon>
        <taxon>Actinomycetaceae</taxon>
        <taxon>Trueperella</taxon>
    </lineage>
</organism>
<sequence length="40" mass="4617">MKNWNTLEADIDLIMNTHYTPGRNGRRIWACPLVVDGFVV</sequence>
<evidence type="ECO:0000313" key="2">
    <source>
        <dbReference type="Proteomes" id="UP000054404"/>
    </source>
</evidence>
<proteinExistence type="predicted"/>